<dbReference type="RefSeq" id="XP_011506305.1">
    <property type="nucleotide sequence ID" value="XM_011508003.1"/>
</dbReference>
<dbReference type="InterPro" id="IPR000896">
    <property type="entry name" value="Hemocyanin/hexamerin_mid_dom"/>
</dbReference>
<organism evidence="6 7">
    <name type="scientific">Ceratosolen solmsi marchali</name>
    <dbReference type="NCBI Taxonomy" id="326594"/>
    <lineage>
        <taxon>Eukaryota</taxon>
        <taxon>Metazoa</taxon>
        <taxon>Ecdysozoa</taxon>
        <taxon>Arthropoda</taxon>
        <taxon>Hexapoda</taxon>
        <taxon>Insecta</taxon>
        <taxon>Pterygota</taxon>
        <taxon>Neoptera</taxon>
        <taxon>Endopterygota</taxon>
        <taxon>Hymenoptera</taxon>
        <taxon>Apocrita</taxon>
        <taxon>Proctotrupomorpha</taxon>
        <taxon>Chalcidoidea</taxon>
        <taxon>Agaonidae</taxon>
        <taxon>Agaoninae</taxon>
        <taxon>Ceratosolen</taxon>
    </lineage>
</organism>
<dbReference type="PANTHER" id="PTHR11511:SF5">
    <property type="entry name" value="FAT-BODY PROTEIN 1-RELATED"/>
    <property type="match status" value="1"/>
</dbReference>
<feature type="domain" description="Hemocyanin N-terminal" evidence="4">
    <location>
        <begin position="34"/>
        <end position="156"/>
    </location>
</feature>
<dbReference type="Proteomes" id="UP000695007">
    <property type="component" value="Unplaced"/>
</dbReference>
<evidence type="ECO:0000259" key="4">
    <source>
        <dbReference type="Pfam" id="PF03722"/>
    </source>
</evidence>
<evidence type="ECO:0000256" key="1">
    <source>
        <dbReference type="ARBA" id="ARBA00022761"/>
    </source>
</evidence>
<evidence type="ECO:0000259" key="3">
    <source>
        <dbReference type="Pfam" id="PF00372"/>
    </source>
</evidence>
<dbReference type="KEGG" id="csol:105368866"/>
<dbReference type="InterPro" id="IPR037020">
    <property type="entry name" value="Hemocyanin_C_sf"/>
</dbReference>
<gene>
    <name evidence="7" type="primary">LOC105368866</name>
</gene>
<evidence type="ECO:0000313" key="6">
    <source>
        <dbReference type="Proteomes" id="UP000695007"/>
    </source>
</evidence>
<dbReference type="GO" id="GO:0005615">
    <property type="term" value="C:extracellular space"/>
    <property type="evidence" value="ECO:0007669"/>
    <property type="project" value="UniProtKB-ARBA"/>
</dbReference>
<dbReference type="SUPFAM" id="SSF81296">
    <property type="entry name" value="E set domains"/>
    <property type="match status" value="1"/>
</dbReference>
<feature type="domain" description="Hemocyanin C-terminal" evidence="5">
    <location>
        <begin position="452"/>
        <end position="689"/>
    </location>
</feature>
<evidence type="ECO:0000313" key="7">
    <source>
        <dbReference type="RefSeq" id="XP_011506305.1"/>
    </source>
</evidence>
<name>A0AAJ7E3B8_9HYME</name>
<dbReference type="InterPro" id="IPR036697">
    <property type="entry name" value="Hemocyanin_N_sf"/>
</dbReference>
<feature type="signal peptide" evidence="2">
    <location>
        <begin position="1"/>
        <end position="16"/>
    </location>
</feature>
<dbReference type="Gene3D" id="1.20.1370.10">
    <property type="entry name" value="Hemocyanin, N-terminal domain"/>
    <property type="match status" value="1"/>
</dbReference>
<dbReference type="InterPro" id="IPR005204">
    <property type="entry name" value="Hemocyanin_N"/>
</dbReference>
<dbReference type="PROSITE" id="PS00210">
    <property type="entry name" value="HEMOCYANIN_2"/>
    <property type="match status" value="1"/>
</dbReference>
<dbReference type="InterPro" id="IPR013788">
    <property type="entry name" value="Hemocyanin/hexamerin"/>
</dbReference>
<feature type="domain" description="Hemocyanin middle" evidence="3">
    <location>
        <begin position="162"/>
        <end position="443"/>
    </location>
</feature>
<dbReference type="Pfam" id="PF00372">
    <property type="entry name" value="Hemocyanin_M"/>
    <property type="match status" value="1"/>
</dbReference>
<dbReference type="Pfam" id="PF03723">
    <property type="entry name" value="Hemocyanin_C"/>
    <property type="match status" value="1"/>
</dbReference>
<dbReference type="Gene3D" id="1.10.1280.10">
    <property type="entry name" value="Di-copper center containing domain from catechol oxidase"/>
    <property type="match status" value="1"/>
</dbReference>
<keyword evidence="1" id="KW-0758">Storage protein</keyword>
<evidence type="ECO:0000256" key="2">
    <source>
        <dbReference type="SAM" id="SignalP"/>
    </source>
</evidence>
<dbReference type="InterPro" id="IPR005203">
    <property type="entry name" value="Hemocyanin_C"/>
</dbReference>
<sequence>MMRNCIVFVLLAVVTATAVNPARRYYSKTADLDFLHKQKKVFDLFMYAQQNALTDTEYFEIGRNYDVASNIDRYTNREAVIEFLTLYKTGTLSKDALFTYYNQEHREEMMLFYRLLYFAKDFATFYKTAAWGRIYLNFGLFYTAFSNAVFYRDDTKYISLPAIYEICPNAFFNSKVIYDAFHAKMSRGGHFHGYDVGMKHGESTDSMETYYVYSNFSDYEFYSNSYYGEEYKLAYFTENVDLNAYYYYSRMTYPFWVNTKEYNMASSIRGDFYYFFHKQLMNRYYLERSSNGFKHLEDFSWNKMYLPAYNSKIQYFNGVFMPSRDWWNFIPSYKSRYVEYIQKLEIRIYEAIDSGYFYDESGKQVSFNTPEGLNYLGNIIEGNYDSFNLKYYGSFDVLAREIFGMSFDSKYKNYNVPSSLQYFSTSIRDPAFYRLYAKILNFFYRYKSLLNRYTKSELEFSGVRFESVEVDKLYTYFENRDYYINNAVSVGSFKEGRSFNIKASQPVLNHRPFSYKFNINSDKDTKGVVRIFLGPAEFEGEKFDQYSYFINNYQYFFQLDEFEVNLKTGMNNFDRHSSDFFLYKSEYLTGDTYYRKVQKAIEGNEPFTYNERIWGFPSNMILPKGTPEGMRFKMFFYIGPYEEPKMFELPIFGKYNYYGKSLGFPLDRPMNPYFFQLDNLYFKDVFIYHSNDYDYKYTHQY</sequence>
<dbReference type="GeneID" id="105368866"/>
<dbReference type="Gene3D" id="2.60.40.1520">
    <property type="entry name" value="Hemocyanin, C-terminal domain"/>
    <property type="match status" value="1"/>
</dbReference>
<dbReference type="InterPro" id="IPR008922">
    <property type="entry name" value="Di-copper_centre_dom_sf"/>
</dbReference>
<dbReference type="AlphaFoldDB" id="A0AAJ7E3B8"/>
<dbReference type="SUPFAM" id="SSF48056">
    <property type="entry name" value="Di-copper centre-containing domain"/>
    <property type="match status" value="1"/>
</dbReference>
<dbReference type="SUPFAM" id="SSF48050">
    <property type="entry name" value="Hemocyanin, N-terminal domain"/>
    <property type="match status" value="1"/>
</dbReference>
<dbReference type="Pfam" id="PF03722">
    <property type="entry name" value="Hemocyanin_N"/>
    <property type="match status" value="1"/>
</dbReference>
<reference evidence="7" key="1">
    <citation type="submission" date="2025-08" db="UniProtKB">
        <authorList>
            <consortium name="RefSeq"/>
        </authorList>
    </citation>
    <scope>IDENTIFICATION</scope>
</reference>
<accession>A0AAJ7E3B8</accession>
<evidence type="ECO:0000259" key="5">
    <source>
        <dbReference type="Pfam" id="PF03723"/>
    </source>
</evidence>
<dbReference type="PANTHER" id="PTHR11511">
    <property type="entry name" value="LARVAL STORAGE PROTEIN/PHENOLOXIDASE"/>
    <property type="match status" value="1"/>
</dbReference>
<proteinExistence type="predicted"/>
<feature type="chain" id="PRO_5042617839" evidence="2">
    <location>
        <begin position="17"/>
        <end position="701"/>
    </location>
</feature>
<keyword evidence="6" id="KW-1185">Reference proteome</keyword>
<dbReference type="PRINTS" id="PR00187">
    <property type="entry name" value="HAEMOCYANIN"/>
</dbReference>
<keyword evidence="2" id="KW-0732">Signal</keyword>
<dbReference type="InterPro" id="IPR014756">
    <property type="entry name" value="Ig_E-set"/>
</dbReference>
<dbReference type="GO" id="GO:0045735">
    <property type="term" value="F:nutrient reservoir activity"/>
    <property type="evidence" value="ECO:0007669"/>
    <property type="project" value="UniProtKB-KW"/>
</dbReference>
<protein>
    <submittedName>
        <fullName evidence="7">Arylphorin subunit alpha-like</fullName>
    </submittedName>
</protein>